<name>A0A9J6D0W8_RHIMP</name>
<keyword evidence="3" id="KW-1185">Reference proteome</keyword>
<gene>
    <name evidence="2" type="ORF">HPB51_027042</name>
</gene>
<comment type="caution">
    <text evidence="2">The sequence shown here is derived from an EMBL/GenBank/DDBJ whole genome shotgun (WGS) entry which is preliminary data.</text>
</comment>
<dbReference type="Proteomes" id="UP000821866">
    <property type="component" value="Unassembled WGS sequence"/>
</dbReference>
<reference evidence="2" key="2">
    <citation type="submission" date="2021-09" db="EMBL/GenBank/DDBJ databases">
        <authorList>
            <person name="Jia N."/>
            <person name="Wang J."/>
            <person name="Shi W."/>
            <person name="Du L."/>
            <person name="Sun Y."/>
            <person name="Zhan W."/>
            <person name="Jiang J."/>
            <person name="Wang Q."/>
            <person name="Zhang B."/>
            <person name="Ji P."/>
            <person name="Sakyi L.B."/>
            <person name="Cui X."/>
            <person name="Yuan T."/>
            <person name="Jiang B."/>
            <person name="Yang W."/>
            <person name="Lam T.T.-Y."/>
            <person name="Chang Q."/>
            <person name="Ding S."/>
            <person name="Wang X."/>
            <person name="Zhu J."/>
            <person name="Ruan X."/>
            <person name="Zhao L."/>
            <person name="Wei J."/>
            <person name="Que T."/>
            <person name="Du C."/>
            <person name="Cheng J."/>
            <person name="Dai P."/>
            <person name="Han X."/>
            <person name="Huang E."/>
            <person name="Gao Y."/>
            <person name="Liu J."/>
            <person name="Shao H."/>
            <person name="Ye R."/>
            <person name="Li L."/>
            <person name="Wei W."/>
            <person name="Wang X."/>
            <person name="Wang C."/>
            <person name="Huo Q."/>
            <person name="Li W."/>
            <person name="Guo W."/>
            <person name="Chen H."/>
            <person name="Chen S."/>
            <person name="Zhou L."/>
            <person name="Zhou L."/>
            <person name="Ni X."/>
            <person name="Tian J."/>
            <person name="Zhou Y."/>
            <person name="Sheng Y."/>
            <person name="Liu T."/>
            <person name="Pan Y."/>
            <person name="Xia L."/>
            <person name="Li J."/>
            <person name="Zhao F."/>
            <person name="Cao W."/>
        </authorList>
    </citation>
    <scope>NUCLEOTIDE SEQUENCE</scope>
    <source>
        <strain evidence="2">Rmic-2018</strain>
        <tissue evidence="2">Larvae</tissue>
    </source>
</reference>
<protein>
    <submittedName>
        <fullName evidence="2">Uncharacterized protein</fullName>
    </submittedName>
</protein>
<dbReference type="AlphaFoldDB" id="A0A9J6D0W8"/>
<evidence type="ECO:0000256" key="1">
    <source>
        <dbReference type="SAM" id="MobiDB-lite"/>
    </source>
</evidence>
<proteinExistence type="predicted"/>
<reference evidence="2" key="1">
    <citation type="journal article" date="2020" name="Cell">
        <title>Large-Scale Comparative Analyses of Tick Genomes Elucidate Their Genetic Diversity and Vector Capacities.</title>
        <authorList>
            <consortium name="Tick Genome and Microbiome Consortium (TIGMIC)"/>
            <person name="Jia N."/>
            <person name="Wang J."/>
            <person name="Shi W."/>
            <person name="Du L."/>
            <person name="Sun Y."/>
            <person name="Zhan W."/>
            <person name="Jiang J.F."/>
            <person name="Wang Q."/>
            <person name="Zhang B."/>
            <person name="Ji P."/>
            <person name="Bell-Sakyi L."/>
            <person name="Cui X.M."/>
            <person name="Yuan T.T."/>
            <person name="Jiang B.G."/>
            <person name="Yang W.F."/>
            <person name="Lam T.T."/>
            <person name="Chang Q.C."/>
            <person name="Ding S.J."/>
            <person name="Wang X.J."/>
            <person name="Zhu J.G."/>
            <person name="Ruan X.D."/>
            <person name="Zhao L."/>
            <person name="Wei J.T."/>
            <person name="Ye R.Z."/>
            <person name="Que T.C."/>
            <person name="Du C.H."/>
            <person name="Zhou Y.H."/>
            <person name="Cheng J.X."/>
            <person name="Dai P.F."/>
            <person name="Guo W.B."/>
            <person name="Han X.H."/>
            <person name="Huang E.J."/>
            <person name="Li L.F."/>
            <person name="Wei W."/>
            <person name="Gao Y.C."/>
            <person name="Liu J.Z."/>
            <person name="Shao H.Z."/>
            <person name="Wang X."/>
            <person name="Wang C.C."/>
            <person name="Yang T.C."/>
            <person name="Huo Q.B."/>
            <person name="Li W."/>
            <person name="Chen H.Y."/>
            <person name="Chen S.E."/>
            <person name="Zhou L.G."/>
            <person name="Ni X.B."/>
            <person name="Tian J.H."/>
            <person name="Sheng Y."/>
            <person name="Liu T."/>
            <person name="Pan Y.S."/>
            <person name="Xia L.Y."/>
            <person name="Li J."/>
            <person name="Zhao F."/>
            <person name="Cao W.C."/>
        </authorList>
    </citation>
    <scope>NUCLEOTIDE SEQUENCE</scope>
    <source>
        <strain evidence="2">Rmic-2018</strain>
    </source>
</reference>
<evidence type="ECO:0000313" key="2">
    <source>
        <dbReference type="EMBL" id="KAH7977098.1"/>
    </source>
</evidence>
<organism evidence="2 3">
    <name type="scientific">Rhipicephalus microplus</name>
    <name type="common">Cattle tick</name>
    <name type="synonym">Boophilus microplus</name>
    <dbReference type="NCBI Taxonomy" id="6941"/>
    <lineage>
        <taxon>Eukaryota</taxon>
        <taxon>Metazoa</taxon>
        <taxon>Ecdysozoa</taxon>
        <taxon>Arthropoda</taxon>
        <taxon>Chelicerata</taxon>
        <taxon>Arachnida</taxon>
        <taxon>Acari</taxon>
        <taxon>Parasitiformes</taxon>
        <taxon>Ixodida</taxon>
        <taxon>Ixodoidea</taxon>
        <taxon>Ixodidae</taxon>
        <taxon>Rhipicephalinae</taxon>
        <taxon>Rhipicephalus</taxon>
        <taxon>Boophilus</taxon>
    </lineage>
</organism>
<evidence type="ECO:0000313" key="3">
    <source>
        <dbReference type="Proteomes" id="UP000821866"/>
    </source>
</evidence>
<feature type="region of interest" description="Disordered" evidence="1">
    <location>
        <begin position="111"/>
        <end position="144"/>
    </location>
</feature>
<sequence>MAVFIVLMYHRSAHRYHSHSMQELHTHMSISRRRVVLPGEGCEAEISPRNNSKCKHRYAQNPQRWKTHHQLIASHYSNPPRLRRLLRMQLHMALHRCRNGPFLPPRQLQFSHSSQWRRSKPPLSPLTLRSPLPLPHQRFPRRRSPCCNKKNASLLQQLASLGFLLEEQTAEIKSLQAPLSTLEQKLGQSLTAYLLFPRSHPPHRTWTLNRRTGS</sequence>
<accession>A0A9J6D0W8</accession>
<dbReference type="EMBL" id="JABSTU010002986">
    <property type="protein sequence ID" value="KAH7977098.1"/>
    <property type="molecule type" value="Genomic_DNA"/>
</dbReference>